<dbReference type="OrthoDB" id="1150409at2"/>
<dbReference type="PANTHER" id="PTHR37038">
    <property type="entry name" value="TRANSCRIPTIONAL REGULATOR-RELATED"/>
    <property type="match status" value="1"/>
</dbReference>
<dbReference type="AlphaFoldDB" id="A0A0M0FZ21"/>
<dbReference type="RefSeq" id="WP_053437884.1">
    <property type="nucleotide sequence ID" value="NZ_LGUF01000015.1"/>
</dbReference>
<evidence type="ECO:0000259" key="1">
    <source>
        <dbReference type="PROSITE" id="PS50943"/>
    </source>
</evidence>
<dbReference type="Gene3D" id="1.10.260.40">
    <property type="entry name" value="lambda repressor-like DNA-binding domains"/>
    <property type="match status" value="1"/>
</dbReference>
<feature type="non-terminal residue" evidence="2">
    <location>
        <position position="291"/>
    </location>
</feature>
<dbReference type="InterPro" id="IPR053163">
    <property type="entry name" value="HTH-type_regulator_Rgg"/>
</dbReference>
<dbReference type="InterPro" id="IPR001387">
    <property type="entry name" value="Cro/C1-type_HTH"/>
</dbReference>
<dbReference type="InterPro" id="IPR041315">
    <property type="entry name" value="PlcR_TPR"/>
</dbReference>
<evidence type="ECO:0000313" key="3">
    <source>
        <dbReference type="Proteomes" id="UP000037109"/>
    </source>
</evidence>
<feature type="domain" description="HTH cro/C1-type" evidence="1">
    <location>
        <begin position="3"/>
        <end position="56"/>
    </location>
</feature>
<evidence type="ECO:0000313" key="2">
    <source>
        <dbReference type="EMBL" id="KON82815.1"/>
    </source>
</evidence>
<dbReference type="GO" id="GO:0003677">
    <property type="term" value="F:DNA binding"/>
    <property type="evidence" value="ECO:0007669"/>
    <property type="project" value="InterPro"/>
</dbReference>
<reference evidence="3" key="1">
    <citation type="submission" date="2015-07" db="EMBL/GenBank/DDBJ databases">
        <title>Fjat-10036 dsm4.</title>
        <authorList>
            <person name="Liu B."/>
            <person name="Wang J."/>
            <person name="Zhu Y."/>
            <person name="Liu G."/>
            <person name="Chen Q."/>
            <person name="Chen Z."/>
            <person name="Lan J."/>
            <person name="Che J."/>
            <person name="Ge C."/>
            <person name="Shi H."/>
            <person name="Pan Z."/>
            <person name="Liu X."/>
        </authorList>
    </citation>
    <scope>NUCLEOTIDE SEQUENCE [LARGE SCALE GENOMIC DNA]</scope>
    <source>
        <strain evidence="3">DSM 4</strain>
    </source>
</reference>
<gene>
    <name evidence="2" type="ORF">AF332_27870</name>
</gene>
<dbReference type="SUPFAM" id="SSF48452">
    <property type="entry name" value="TPR-like"/>
    <property type="match status" value="1"/>
</dbReference>
<dbReference type="STRING" id="1459.AF332_27870"/>
<dbReference type="Pfam" id="PF01381">
    <property type="entry name" value="HTH_3"/>
    <property type="match status" value="1"/>
</dbReference>
<dbReference type="SUPFAM" id="SSF47413">
    <property type="entry name" value="lambda repressor-like DNA-binding domains"/>
    <property type="match status" value="1"/>
</dbReference>
<dbReference type="PANTHER" id="PTHR37038:SF14">
    <property type="entry name" value="TRANSCRIPTIONAL ACTIVATOR"/>
    <property type="match status" value="1"/>
</dbReference>
<keyword evidence="3" id="KW-1185">Reference proteome</keyword>
<dbReference type="PATRIC" id="fig|1459.3.peg.6"/>
<name>A0A0M0FZ21_SPOGL</name>
<dbReference type="CDD" id="cd00093">
    <property type="entry name" value="HTH_XRE"/>
    <property type="match status" value="1"/>
</dbReference>
<sequence length="291" mass="34668">NEIKWLRKKLGISQKELAKGICHQSEISRIEAGEVYPRIDVLHKISLRLRVTIQHFLSLSNDRTDYFDETIKYLMSLNRLFKYKDIYDLTNSELNYRIKKDNYYFFTFLVWQNTVAKFKLGILNYTEIIEILLQLINDDQSFILDDFLDLKIINSIATIYAESCCYNDAIIFYKQILDTDVKSEKFPIFKAKVINNYSKCLYILGRYHESIKISKAGIKICKEEHNMEIIGYLYERLAESQEKLLDEFPEKEIAKNYYKAIFYLQVLNVQPYIIKIKKSKKRFLELITIND</sequence>
<comment type="caution">
    <text evidence="2">The sequence shown here is derived from an EMBL/GenBank/DDBJ whole genome shotgun (WGS) entry which is preliminary data.</text>
</comment>
<accession>A0A0M0FZ21</accession>
<dbReference type="Gene3D" id="1.25.40.10">
    <property type="entry name" value="Tetratricopeptide repeat domain"/>
    <property type="match status" value="1"/>
</dbReference>
<dbReference type="PROSITE" id="PS50943">
    <property type="entry name" value="HTH_CROC1"/>
    <property type="match status" value="1"/>
</dbReference>
<dbReference type="Pfam" id="PF18768">
    <property type="entry name" value="RNPP_C"/>
    <property type="match status" value="1"/>
</dbReference>
<dbReference type="EMBL" id="LGUF01000015">
    <property type="protein sequence ID" value="KON82815.1"/>
    <property type="molecule type" value="Genomic_DNA"/>
</dbReference>
<dbReference type="SMART" id="SM00530">
    <property type="entry name" value="HTH_XRE"/>
    <property type="match status" value="1"/>
</dbReference>
<proteinExistence type="predicted"/>
<dbReference type="InterPro" id="IPR010982">
    <property type="entry name" value="Lambda_DNA-bd_dom_sf"/>
</dbReference>
<dbReference type="InterPro" id="IPR011990">
    <property type="entry name" value="TPR-like_helical_dom_sf"/>
</dbReference>
<organism evidence="2 3">
    <name type="scientific">Sporosarcina globispora</name>
    <name type="common">Bacillus globisporus</name>
    <dbReference type="NCBI Taxonomy" id="1459"/>
    <lineage>
        <taxon>Bacteria</taxon>
        <taxon>Bacillati</taxon>
        <taxon>Bacillota</taxon>
        <taxon>Bacilli</taxon>
        <taxon>Bacillales</taxon>
        <taxon>Caryophanaceae</taxon>
        <taxon>Sporosarcina</taxon>
    </lineage>
</organism>
<feature type="non-terminal residue" evidence="2">
    <location>
        <position position="1"/>
    </location>
</feature>
<dbReference type="Proteomes" id="UP000037109">
    <property type="component" value="Unassembled WGS sequence"/>
</dbReference>
<protein>
    <recommendedName>
        <fullName evidence="1">HTH cro/C1-type domain-containing protein</fullName>
    </recommendedName>
</protein>